<organism evidence="1 2">
    <name type="scientific">Entomophthora muscae</name>
    <dbReference type="NCBI Taxonomy" id="34485"/>
    <lineage>
        <taxon>Eukaryota</taxon>
        <taxon>Fungi</taxon>
        <taxon>Fungi incertae sedis</taxon>
        <taxon>Zoopagomycota</taxon>
        <taxon>Entomophthoromycotina</taxon>
        <taxon>Entomophthoromycetes</taxon>
        <taxon>Entomophthorales</taxon>
        <taxon>Entomophthoraceae</taxon>
        <taxon>Entomophthora</taxon>
    </lineage>
</organism>
<name>A0ACC2T2X1_9FUNG</name>
<dbReference type="Proteomes" id="UP001165960">
    <property type="component" value="Unassembled WGS sequence"/>
</dbReference>
<gene>
    <name evidence="1" type="ORF">DSO57_1022773</name>
</gene>
<sequence>MTGLLMELGPCRVEKNGNGTSINPYSWNENANVLFLDQPLNSGFSYGSPDVSNTVAASDDVYGFLQLFFKQFPSYRDVEFHIFGESYGGHYVPEFAKHIFESNKNASPDSHINLKSIGVGNGLTDPLVQYDYYPDMACKNSYKPVLSKSACKSMKRSVPFCKRMIQSCYNYVSAFTCTPAALYCNQVLIGPYQRTGMNPYDVRRKCGNNDLCYDIIGDMEKYLNQPDVKKELGAKSSKFESCSTKVNLGFLRAGDWMRPYVRDVPILLEGGIRVLIYAGDADFICNWMGNKAWAKQLPWTGQKEFSKAKDQIWINPENGKKAGEVRSYKNFAFLRVFKAGHMVPYDQPSAASNMLNRWLQNHPFN</sequence>
<keyword evidence="2" id="KW-1185">Reference proteome</keyword>
<evidence type="ECO:0000313" key="2">
    <source>
        <dbReference type="Proteomes" id="UP001165960"/>
    </source>
</evidence>
<dbReference type="EMBL" id="QTSX02003666">
    <property type="protein sequence ID" value="KAJ9069024.1"/>
    <property type="molecule type" value="Genomic_DNA"/>
</dbReference>
<reference evidence="1" key="1">
    <citation type="submission" date="2022-04" db="EMBL/GenBank/DDBJ databases">
        <title>Genome of the entomopathogenic fungus Entomophthora muscae.</title>
        <authorList>
            <person name="Elya C."/>
            <person name="Lovett B.R."/>
            <person name="Lee E."/>
            <person name="Macias A.M."/>
            <person name="Hajek A.E."/>
            <person name="De Bivort B.L."/>
            <person name="Kasson M.T."/>
            <person name="De Fine Licht H.H."/>
            <person name="Stajich J.E."/>
        </authorList>
    </citation>
    <scope>NUCLEOTIDE SEQUENCE</scope>
    <source>
        <strain evidence="1">Berkeley</strain>
    </source>
</reference>
<accession>A0ACC2T2X1</accession>
<comment type="caution">
    <text evidence="1">The sequence shown here is derived from an EMBL/GenBank/DDBJ whole genome shotgun (WGS) entry which is preliminary data.</text>
</comment>
<protein>
    <submittedName>
        <fullName evidence="1">Uncharacterized protein</fullName>
    </submittedName>
</protein>
<proteinExistence type="predicted"/>
<evidence type="ECO:0000313" key="1">
    <source>
        <dbReference type="EMBL" id="KAJ9069024.1"/>
    </source>
</evidence>